<proteinExistence type="predicted"/>
<keyword evidence="4" id="KW-1185">Reference proteome</keyword>
<dbReference type="Proteomes" id="UP001174839">
    <property type="component" value="Unassembled WGS sequence"/>
</dbReference>
<sequence>MKNLVFFLTALVFGTGTSYGAEMAATVSSVNSRSFIFTEGDITFSVYPDGEFDFYLNNQVGFQAGVIGGQGAISFNAGYNYNPYVQYDDFGAVIQISQLPVYYDYYGRVNRIGNIHMTYRNGRLYRLGGMRIYYNGFGYYNYHLGYINPYNRVYVYQPFHSYFVRPAAAYCMVYPQPYRHYYNPVRYTYYRPYHNNVRRAYAHVGKPYKYQNRAERSRVYKNDRRVVARSTAGARSNSRSVAGRSSGDRTIKATRTQRASTSRSSSAIRTKGNLNSGRSLAENRTKGRTIRDNGKSGNQRSVASSRTSTRTVKSNGNAYKGRSIAGNRTSARKTGKVSPPSKTVSKQTFSRTAKKESASNVAAARRSGSKMTKRKDGIRTSNAKSNRSATASRSTDRNSGRTSRRSSGY</sequence>
<feature type="chain" id="PRO_5045998351" description="Sperm nuclear basic protein PL-I" evidence="2">
    <location>
        <begin position="21"/>
        <end position="409"/>
    </location>
</feature>
<evidence type="ECO:0000313" key="4">
    <source>
        <dbReference type="Proteomes" id="UP001174839"/>
    </source>
</evidence>
<evidence type="ECO:0008006" key="5">
    <source>
        <dbReference type="Google" id="ProtNLM"/>
    </source>
</evidence>
<feature type="compositionally biased region" description="Basic and acidic residues" evidence="1">
    <location>
        <begin position="281"/>
        <end position="294"/>
    </location>
</feature>
<protein>
    <recommendedName>
        <fullName evidence="5">Sperm nuclear basic protein PL-I</fullName>
    </recommendedName>
</protein>
<dbReference type="RefSeq" id="WP_289725219.1">
    <property type="nucleotide sequence ID" value="NZ_JAUDUY010000004.1"/>
</dbReference>
<feature type="signal peptide" evidence="2">
    <location>
        <begin position="1"/>
        <end position="20"/>
    </location>
</feature>
<evidence type="ECO:0000256" key="1">
    <source>
        <dbReference type="SAM" id="MobiDB-lite"/>
    </source>
</evidence>
<keyword evidence="2" id="KW-0732">Signal</keyword>
<feature type="compositionally biased region" description="Polar residues" evidence="1">
    <location>
        <begin position="379"/>
        <end position="391"/>
    </location>
</feature>
<evidence type="ECO:0000313" key="3">
    <source>
        <dbReference type="EMBL" id="MDM9631857.1"/>
    </source>
</evidence>
<reference evidence="3" key="1">
    <citation type="submission" date="2023-06" db="EMBL/GenBank/DDBJ databases">
        <title>Robiginitalea aurantiacus sp. nov. and Algoriphagus sediminis sp. nov., isolated from coastal sediment.</title>
        <authorList>
            <person name="Zhou Z.Y."/>
            <person name="An J."/>
            <person name="Jia Y.W."/>
            <person name="Du Z.J."/>
        </authorList>
    </citation>
    <scope>NUCLEOTIDE SEQUENCE</scope>
    <source>
        <strain evidence="3">M39</strain>
    </source>
</reference>
<feature type="region of interest" description="Disordered" evidence="1">
    <location>
        <begin position="228"/>
        <end position="409"/>
    </location>
</feature>
<accession>A0ABT7WG13</accession>
<feature type="compositionally biased region" description="Low complexity" evidence="1">
    <location>
        <begin position="300"/>
        <end position="314"/>
    </location>
</feature>
<dbReference type="EMBL" id="JAUDUY010000004">
    <property type="protein sequence ID" value="MDM9631857.1"/>
    <property type="molecule type" value="Genomic_DNA"/>
</dbReference>
<feature type="compositionally biased region" description="Low complexity" evidence="1">
    <location>
        <begin position="253"/>
        <end position="270"/>
    </location>
</feature>
<organism evidence="3 4">
    <name type="scientific">Robiginitalea aurantiaca</name>
    <dbReference type="NCBI Taxonomy" id="3056915"/>
    <lineage>
        <taxon>Bacteria</taxon>
        <taxon>Pseudomonadati</taxon>
        <taxon>Bacteroidota</taxon>
        <taxon>Flavobacteriia</taxon>
        <taxon>Flavobacteriales</taxon>
        <taxon>Flavobacteriaceae</taxon>
        <taxon>Robiginitalea</taxon>
    </lineage>
</organism>
<comment type="caution">
    <text evidence="3">The sequence shown here is derived from an EMBL/GenBank/DDBJ whole genome shotgun (WGS) entry which is preliminary data.</text>
</comment>
<name>A0ABT7WG13_9FLAO</name>
<evidence type="ECO:0000256" key="2">
    <source>
        <dbReference type="SAM" id="SignalP"/>
    </source>
</evidence>
<gene>
    <name evidence="3" type="ORF">QU605_10260</name>
</gene>
<feature type="compositionally biased region" description="Polar residues" evidence="1">
    <location>
        <begin position="340"/>
        <end position="351"/>
    </location>
</feature>